<accession>A0ABQ0Q6H1</accession>
<dbReference type="Pfam" id="PF22765">
    <property type="entry name" value="DUF7010"/>
    <property type="match status" value="1"/>
</dbReference>
<proteinExistence type="predicted"/>
<evidence type="ECO:0000313" key="3">
    <source>
        <dbReference type="Proteomes" id="UP001062776"/>
    </source>
</evidence>
<keyword evidence="1" id="KW-0812">Transmembrane</keyword>
<feature type="transmembrane region" description="Helical" evidence="1">
    <location>
        <begin position="16"/>
        <end position="42"/>
    </location>
</feature>
<dbReference type="RefSeq" id="WP_264817413.1">
    <property type="nucleotide sequence ID" value="NZ_BAPV01000061.1"/>
</dbReference>
<evidence type="ECO:0000256" key="1">
    <source>
        <dbReference type="SAM" id="Phobius"/>
    </source>
</evidence>
<evidence type="ECO:0000313" key="2">
    <source>
        <dbReference type="EMBL" id="GBQ93586.1"/>
    </source>
</evidence>
<reference evidence="2" key="1">
    <citation type="submission" date="2013-04" db="EMBL/GenBank/DDBJ databases">
        <title>The genome sequencing project of 58 acetic acid bacteria.</title>
        <authorList>
            <person name="Okamoto-Kainuma A."/>
            <person name="Ishikawa M."/>
            <person name="Umino S."/>
            <person name="Koizumi Y."/>
            <person name="Shiwa Y."/>
            <person name="Yoshikawa H."/>
            <person name="Matsutani M."/>
            <person name="Matsushita K."/>
        </authorList>
    </citation>
    <scope>NUCLEOTIDE SEQUENCE</scope>
    <source>
        <strain evidence="2">NRIC 0535</strain>
    </source>
</reference>
<dbReference type="EMBL" id="BAPV01000061">
    <property type="protein sequence ID" value="GBQ93586.1"/>
    <property type="molecule type" value="Genomic_DNA"/>
</dbReference>
<keyword evidence="3" id="KW-1185">Reference proteome</keyword>
<gene>
    <name evidence="2" type="ORF">AA0535_2878</name>
</gene>
<name>A0ABQ0Q6H1_9PROT</name>
<feature type="transmembrane region" description="Helical" evidence="1">
    <location>
        <begin position="112"/>
        <end position="131"/>
    </location>
</feature>
<dbReference type="Proteomes" id="UP001062776">
    <property type="component" value="Unassembled WGS sequence"/>
</dbReference>
<sequence>MTATSREKLADLRRDYLASCTASMPISGLICWAALSVTAMIMEAQLPYFTPFVAAALPLPLALFIDRITEAPGLRRDASNTPITRLFMQFITVTGLLIPFAPLAAIEARDPVLLMLRIAIFSGLVWVPHGWGGR</sequence>
<feature type="transmembrane region" description="Helical" evidence="1">
    <location>
        <begin position="86"/>
        <end position="106"/>
    </location>
</feature>
<protein>
    <submittedName>
        <fullName evidence="2">Uncharacterized protein</fullName>
    </submittedName>
</protein>
<feature type="transmembrane region" description="Helical" evidence="1">
    <location>
        <begin position="48"/>
        <end position="65"/>
    </location>
</feature>
<organism evidence="2 3">
    <name type="scientific">Asaia krungthepensis NRIC 0535</name>
    <dbReference type="NCBI Taxonomy" id="1307925"/>
    <lineage>
        <taxon>Bacteria</taxon>
        <taxon>Pseudomonadati</taxon>
        <taxon>Pseudomonadota</taxon>
        <taxon>Alphaproteobacteria</taxon>
        <taxon>Acetobacterales</taxon>
        <taxon>Acetobacteraceae</taxon>
        <taxon>Asaia</taxon>
    </lineage>
</organism>
<keyword evidence="1" id="KW-1133">Transmembrane helix</keyword>
<keyword evidence="1" id="KW-0472">Membrane</keyword>
<dbReference type="InterPro" id="IPR053824">
    <property type="entry name" value="DUF7010"/>
</dbReference>
<comment type="caution">
    <text evidence="2">The sequence shown here is derived from an EMBL/GenBank/DDBJ whole genome shotgun (WGS) entry which is preliminary data.</text>
</comment>